<dbReference type="InParanoid" id="A0A024GJE7"/>
<keyword evidence="3" id="KW-1185">Reference proteome</keyword>
<evidence type="ECO:0000313" key="3">
    <source>
        <dbReference type="Proteomes" id="UP000053237"/>
    </source>
</evidence>
<dbReference type="InterPro" id="IPR052748">
    <property type="entry name" value="ISR_Activator"/>
</dbReference>
<feature type="chain" id="PRO_5001529513" evidence="1">
    <location>
        <begin position="19"/>
        <end position="845"/>
    </location>
</feature>
<dbReference type="EMBL" id="CAIX01000127">
    <property type="protein sequence ID" value="CCI46434.1"/>
    <property type="molecule type" value="Genomic_DNA"/>
</dbReference>
<name>A0A024GJE7_9STRA</name>
<accession>A0A024GJE7</accession>
<dbReference type="Gene3D" id="1.25.40.10">
    <property type="entry name" value="Tetratricopeptide repeat domain"/>
    <property type="match status" value="2"/>
</dbReference>
<reference evidence="2 3" key="1">
    <citation type="submission" date="2012-05" db="EMBL/GenBank/DDBJ databases">
        <title>Recombination and specialization in a pathogen metapopulation.</title>
        <authorList>
            <person name="Gardiner A."/>
            <person name="Kemen E."/>
            <person name="Schultz-Larsen T."/>
            <person name="MacLean D."/>
            <person name="Van Oosterhout C."/>
            <person name="Jones J.D.G."/>
        </authorList>
    </citation>
    <scope>NUCLEOTIDE SEQUENCE [LARGE SCALE GENOMIC DNA]</scope>
    <source>
        <strain evidence="2 3">Ac Nc2</strain>
    </source>
</reference>
<dbReference type="OrthoDB" id="77593at2759"/>
<sequence>MIALAIFAAAFSVYVVVGSFIDCPNLTVNECLQRDLGNQYCTEIMRKDVTNTVLSNCEDRFNIVQTVAVAQLICILTLLGYVVSGTASTFVAKPNEIIDQRDELASQTDTEAFENSLNSIKDRLDSLIFFGDIASLSNTSQSAEFTRNFIGDEIETLISEMYTIDLVNSAQQNELLEVYLEAVRVRYDILGLRGAENATESTYSTSKVFSKEELTGSLSNNTSREKFRLIIGKKNAHGWSESLLKELVQYANETNDPEAIHELAYIQIFEPQQKYFSKIIGYQENDTNVISSSVRKIRETDAVGSSVSLLLGLIDVAGGFDTGSTAAQRGAAQSRLISLASDAMESNPLSLYVAGYQTLRNKGIENNTCEDVVSYLEPLATINAYYLHDRKVDSDGFMEIRLSKEWKGFHSQQRKAASQFAWLFGAQQTSNMTEKKHNSSLSHAVDNEAVNTFEYYRSLAANQNHQWSPFASQYLGETYYFGDANAGIEPNTDVAARYFRQAAQAGHPDAQYSYALLLMHGSGVEQDDYSSVKYMHEAASQGQSDALHSLGKLYLEGYGPLSKNATKAIYYLQMALKYGNKEAHVTLGDLYLYGDDSVEQDLELALKHLTAAAEADTWPSAILVYNVGIMKKLGLGGPYACEEAIGYFRRVALQSSGILERYPFSFAKAYENYQNGDYRRAYLNYRLMGELGFKGALMNAAFVLEKFGDQMFENHVFSARVEALNLYQQAADLNDTEAMMIVGQCYEDPVANGWEGICSTDIPNAAKYYKRAALLGHQEAGFKLAWMYAWKDTQSVQNALTYARECAAVEFPNNAPCLVLEWMLYGKLFAHLVWNGVLSVVQYMK</sequence>
<dbReference type="Proteomes" id="UP000053237">
    <property type="component" value="Unassembled WGS sequence"/>
</dbReference>
<dbReference type="InterPro" id="IPR006597">
    <property type="entry name" value="Sel1-like"/>
</dbReference>
<dbReference type="InterPro" id="IPR011990">
    <property type="entry name" value="TPR-like_helical_dom_sf"/>
</dbReference>
<dbReference type="AlphaFoldDB" id="A0A024GJE7"/>
<dbReference type="Pfam" id="PF08238">
    <property type="entry name" value="Sel1"/>
    <property type="match status" value="7"/>
</dbReference>
<dbReference type="SMART" id="SM00671">
    <property type="entry name" value="SEL1"/>
    <property type="match status" value="5"/>
</dbReference>
<protein>
    <submittedName>
        <fullName evidence="2">Uncharacterized protein</fullName>
    </submittedName>
</protein>
<keyword evidence="1" id="KW-0732">Signal</keyword>
<organism evidence="2 3">
    <name type="scientific">Albugo candida</name>
    <dbReference type="NCBI Taxonomy" id="65357"/>
    <lineage>
        <taxon>Eukaryota</taxon>
        <taxon>Sar</taxon>
        <taxon>Stramenopiles</taxon>
        <taxon>Oomycota</taxon>
        <taxon>Peronosporomycetes</taxon>
        <taxon>Albuginales</taxon>
        <taxon>Albuginaceae</taxon>
        <taxon>Albugo</taxon>
    </lineage>
</organism>
<dbReference type="SUPFAM" id="SSF81901">
    <property type="entry name" value="HCP-like"/>
    <property type="match status" value="1"/>
</dbReference>
<dbReference type="PANTHER" id="PTHR45011">
    <property type="entry name" value="DAP3-BINDING CELL DEATH ENHANCER 1"/>
    <property type="match status" value="1"/>
</dbReference>
<gene>
    <name evidence="2" type="ORF">BN9_073630</name>
</gene>
<proteinExistence type="predicted"/>
<comment type="caution">
    <text evidence="2">The sequence shown here is derived from an EMBL/GenBank/DDBJ whole genome shotgun (WGS) entry which is preliminary data.</text>
</comment>
<evidence type="ECO:0000313" key="2">
    <source>
        <dbReference type="EMBL" id="CCI46434.1"/>
    </source>
</evidence>
<evidence type="ECO:0000256" key="1">
    <source>
        <dbReference type="SAM" id="SignalP"/>
    </source>
</evidence>
<feature type="signal peptide" evidence="1">
    <location>
        <begin position="1"/>
        <end position="18"/>
    </location>
</feature>
<dbReference type="PANTHER" id="PTHR45011:SF1">
    <property type="entry name" value="DAP3-BINDING CELL DEATH ENHANCER 1"/>
    <property type="match status" value="1"/>
</dbReference>
<dbReference type="STRING" id="65357.A0A024GJE7"/>